<evidence type="ECO:0000259" key="6">
    <source>
        <dbReference type="PROSITE" id="PS50103"/>
    </source>
</evidence>
<dbReference type="GO" id="GO:0008270">
    <property type="term" value="F:zinc ion binding"/>
    <property type="evidence" value="ECO:0007669"/>
    <property type="project" value="UniProtKB-KW"/>
</dbReference>
<evidence type="ECO:0000256" key="2">
    <source>
        <dbReference type="ARBA" id="ARBA00022737"/>
    </source>
</evidence>
<keyword evidence="8" id="KW-1185">Reference proteome</keyword>
<dbReference type="AlphaFoldDB" id="A0A2U1J323"/>
<evidence type="ECO:0000256" key="3">
    <source>
        <dbReference type="ARBA" id="ARBA00022771"/>
    </source>
</evidence>
<dbReference type="FunFam" id="4.10.1000.10:FF:000001">
    <property type="entry name" value="zinc finger CCCH domain-containing protein 15-like"/>
    <property type="match status" value="1"/>
</dbReference>
<feature type="zinc finger region" description="C3H1-type" evidence="5">
    <location>
        <begin position="22"/>
        <end position="50"/>
    </location>
</feature>
<dbReference type="Pfam" id="PF00642">
    <property type="entry name" value="zf-CCCH"/>
    <property type="match status" value="2"/>
</dbReference>
<evidence type="ECO:0000313" key="8">
    <source>
        <dbReference type="Proteomes" id="UP000245591"/>
    </source>
</evidence>
<keyword evidence="3 5" id="KW-0863">Zinc-finger</keyword>
<dbReference type="PANTHER" id="PTHR12547">
    <property type="entry name" value="CCCH ZINC FINGER/TIS11-RELATED"/>
    <property type="match status" value="1"/>
</dbReference>
<sequence length="383" mass="44090">MPENKQNKDSDSVKTPNIKSELYKTEQCKNWVLYGTCRYGDACKFAHGFVEQRGRERHLKYKTSLCKDYPLGKCTFGIRCNFAHSTSELIASKNEYKNIPDIKCGRLVSSNKSPFSLSNIKGVKSPSRSPNIFSQNSPPKNIYTLINELYLDRKQQGEKVQEFENLVLPTNKPVYTSQLEYIDTIANGYKSNDLFSRNQSLKHSQLENIQLQPNIVKRSQPVSLNGYINDNIAIDRVIFSDNNYVKVNRLYPDNDLQNSLEFKEKYLESRISPYYSHKASYPHEHHYSRESPEYLASPTKVGNTKKSVPVNGFFAKDTDGRDFFATSGKDIEKEPLDRSLDELARDFQEYLRMSSPTKTKEDFTMGYLSYLGQNRSKPQNAAF</sequence>
<dbReference type="InterPro" id="IPR000571">
    <property type="entry name" value="Znf_CCCH"/>
</dbReference>
<name>A0A2U1J323_SMIAN</name>
<reference evidence="7 8" key="1">
    <citation type="journal article" date="2018" name="MBio">
        <title>Comparative Genomics Reveals the Core Gene Toolbox for the Fungus-Insect Symbiosis.</title>
        <authorList>
            <person name="Wang Y."/>
            <person name="Stata M."/>
            <person name="Wang W."/>
            <person name="Stajich J.E."/>
            <person name="White M.M."/>
            <person name="Moncalvo J.M."/>
        </authorList>
    </citation>
    <scope>NUCLEOTIDE SEQUENCE [LARGE SCALE GENOMIC DNA]</scope>
    <source>
        <strain evidence="7 8">AUS-126-30</strain>
    </source>
</reference>
<dbReference type="PANTHER" id="PTHR12547:SF18">
    <property type="entry name" value="PROTEIN TIS11"/>
    <property type="match status" value="1"/>
</dbReference>
<keyword evidence="2" id="KW-0677">Repeat</keyword>
<evidence type="ECO:0000313" key="7">
    <source>
        <dbReference type="EMBL" id="PVZ99460.1"/>
    </source>
</evidence>
<dbReference type="PROSITE" id="PS50103">
    <property type="entry name" value="ZF_C3H1"/>
    <property type="match status" value="2"/>
</dbReference>
<dbReference type="Proteomes" id="UP000245591">
    <property type="component" value="Unassembled WGS sequence"/>
</dbReference>
<evidence type="ECO:0000256" key="5">
    <source>
        <dbReference type="PROSITE-ProRule" id="PRU00723"/>
    </source>
</evidence>
<keyword evidence="4 5" id="KW-0862">Zinc</keyword>
<gene>
    <name evidence="7" type="ORF">BB558_004432</name>
</gene>
<keyword evidence="1 5" id="KW-0479">Metal-binding</keyword>
<dbReference type="GO" id="GO:0003729">
    <property type="term" value="F:mRNA binding"/>
    <property type="evidence" value="ECO:0007669"/>
    <property type="project" value="InterPro"/>
</dbReference>
<dbReference type="Gene3D" id="4.10.1000.10">
    <property type="entry name" value="Zinc finger, CCCH-type"/>
    <property type="match status" value="2"/>
</dbReference>
<comment type="caution">
    <text evidence="7">The sequence shown here is derived from an EMBL/GenBank/DDBJ whole genome shotgun (WGS) entry which is preliminary data.</text>
</comment>
<accession>A0A2U1J323</accession>
<dbReference type="SMART" id="SM00356">
    <property type="entry name" value="ZnF_C3H1"/>
    <property type="match status" value="2"/>
</dbReference>
<organism evidence="7 8">
    <name type="scientific">Smittium angustum</name>
    <dbReference type="NCBI Taxonomy" id="133377"/>
    <lineage>
        <taxon>Eukaryota</taxon>
        <taxon>Fungi</taxon>
        <taxon>Fungi incertae sedis</taxon>
        <taxon>Zoopagomycota</taxon>
        <taxon>Kickxellomycotina</taxon>
        <taxon>Harpellomycetes</taxon>
        <taxon>Harpellales</taxon>
        <taxon>Legeriomycetaceae</taxon>
        <taxon>Smittium</taxon>
    </lineage>
</organism>
<feature type="domain" description="C3H1-type" evidence="6">
    <location>
        <begin position="22"/>
        <end position="50"/>
    </location>
</feature>
<evidence type="ECO:0000256" key="4">
    <source>
        <dbReference type="ARBA" id="ARBA00022833"/>
    </source>
</evidence>
<dbReference type="InterPro" id="IPR036855">
    <property type="entry name" value="Znf_CCCH_sf"/>
</dbReference>
<feature type="zinc finger region" description="C3H1-type" evidence="5">
    <location>
        <begin position="60"/>
        <end position="87"/>
    </location>
</feature>
<dbReference type="EMBL" id="MBFU01000431">
    <property type="protein sequence ID" value="PVZ99460.1"/>
    <property type="molecule type" value="Genomic_DNA"/>
</dbReference>
<dbReference type="InterPro" id="IPR045877">
    <property type="entry name" value="ZFP36-like"/>
</dbReference>
<protein>
    <recommendedName>
        <fullName evidence="6">C3H1-type domain-containing protein</fullName>
    </recommendedName>
</protein>
<dbReference type="SUPFAM" id="SSF90229">
    <property type="entry name" value="CCCH zinc finger"/>
    <property type="match status" value="2"/>
</dbReference>
<proteinExistence type="predicted"/>
<evidence type="ECO:0000256" key="1">
    <source>
        <dbReference type="ARBA" id="ARBA00022723"/>
    </source>
</evidence>
<feature type="domain" description="C3H1-type" evidence="6">
    <location>
        <begin position="60"/>
        <end position="87"/>
    </location>
</feature>